<dbReference type="Pfam" id="PF07715">
    <property type="entry name" value="Plug"/>
    <property type="match status" value="1"/>
</dbReference>
<dbReference type="EMBL" id="BMIY01000010">
    <property type="protein sequence ID" value="GFZ79482.1"/>
    <property type="molecule type" value="Genomic_DNA"/>
</dbReference>
<reference evidence="20" key="2">
    <citation type="submission" date="2020-09" db="EMBL/GenBank/DDBJ databases">
        <authorList>
            <person name="Sun Q."/>
            <person name="Zhou Y."/>
        </authorList>
    </citation>
    <scope>NUCLEOTIDE SEQUENCE</scope>
    <source>
        <strain evidence="20">CGMCC 1.15425</strain>
    </source>
</reference>
<dbReference type="InterPro" id="IPR010917">
    <property type="entry name" value="TonB_rcpt_CS"/>
</dbReference>
<dbReference type="SUPFAM" id="SSF56935">
    <property type="entry name" value="Porins"/>
    <property type="match status" value="1"/>
</dbReference>
<dbReference type="GO" id="GO:0015891">
    <property type="term" value="P:siderophore transport"/>
    <property type="evidence" value="ECO:0007669"/>
    <property type="project" value="InterPro"/>
</dbReference>
<evidence type="ECO:0000256" key="5">
    <source>
        <dbReference type="ARBA" id="ARBA00022496"/>
    </source>
</evidence>
<dbReference type="PROSITE" id="PS52016">
    <property type="entry name" value="TONB_DEPENDENT_REC_3"/>
    <property type="match status" value="1"/>
</dbReference>
<keyword evidence="13 14" id="KW-0998">Cell outer membrane</keyword>
<evidence type="ECO:0000256" key="13">
    <source>
        <dbReference type="ARBA" id="ARBA00023237"/>
    </source>
</evidence>
<evidence type="ECO:0000256" key="3">
    <source>
        <dbReference type="ARBA" id="ARBA00022448"/>
    </source>
</evidence>
<keyword evidence="21" id="KW-1185">Reference proteome</keyword>
<evidence type="ECO:0000256" key="16">
    <source>
        <dbReference type="RuleBase" id="RU003357"/>
    </source>
</evidence>
<evidence type="ECO:0000313" key="21">
    <source>
        <dbReference type="Proteomes" id="UP000627715"/>
    </source>
</evidence>
<evidence type="ECO:0000256" key="12">
    <source>
        <dbReference type="ARBA" id="ARBA00023170"/>
    </source>
</evidence>
<name>A0A916VK03_9GAMM</name>
<evidence type="ECO:0000256" key="7">
    <source>
        <dbReference type="ARBA" id="ARBA00022729"/>
    </source>
</evidence>
<comment type="similarity">
    <text evidence="2 14 16">Belongs to the TonB-dependent receptor family.</text>
</comment>
<keyword evidence="3 14" id="KW-0813">Transport</keyword>
<dbReference type="AlphaFoldDB" id="A0A916VK03"/>
<keyword evidence="8" id="KW-0408">Iron</keyword>
<dbReference type="GO" id="GO:0038023">
    <property type="term" value="F:signaling receptor activity"/>
    <property type="evidence" value="ECO:0007669"/>
    <property type="project" value="InterPro"/>
</dbReference>
<evidence type="ECO:0000256" key="15">
    <source>
        <dbReference type="PROSITE-ProRule" id="PRU10144"/>
    </source>
</evidence>
<dbReference type="RefSeq" id="WP_082866376.1">
    <property type="nucleotide sequence ID" value="NZ_BMIY01000010.1"/>
</dbReference>
<evidence type="ECO:0000256" key="6">
    <source>
        <dbReference type="ARBA" id="ARBA00022692"/>
    </source>
</evidence>
<keyword evidence="12 20" id="KW-0675">Receptor</keyword>
<comment type="caution">
    <text evidence="20">The sequence shown here is derived from an EMBL/GenBank/DDBJ whole genome shotgun (WGS) entry which is preliminary data.</text>
</comment>
<dbReference type="InterPro" id="IPR037066">
    <property type="entry name" value="Plug_dom_sf"/>
</dbReference>
<dbReference type="PROSITE" id="PS01156">
    <property type="entry name" value="TONB_DEPENDENT_REC_2"/>
    <property type="match status" value="1"/>
</dbReference>
<dbReference type="NCBIfam" id="TIGR01783">
    <property type="entry name" value="TonB-siderophor"/>
    <property type="match status" value="1"/>
</dbReference>
<evidence type="ECO:0000259" key="18">
    <source>
        <dbReference type="Pfam" id="PF00593"/>
    </source>
</evidence>
<sequence>MPHFQSSALHRGIISTISVPMFVMTMASAAQAQDSGADDSIQEIVVTNRYSTNDRLDTATGLGLTLHETPQSVSVVTAERISDQNLRSLTDVIDNAAGVSARAQDSSRSTYASRGFSINNYQIDGVPIYWQPGNNAGETQSDTSLYERVEVVRGATGLLTGAGNPSASVNLVRKHADSKAFTSTLDMSAGSWNNYTATADVGTALNSSGTIRGRVVTHFADGDSFRDLASEEKTVLYGVIDADLSENTLLRVGATYQDNEPGASTWGGLPVWHADGSRTDWDREKTIAADWTTWSSTVENYYLDLTHEFANSWTAKFSINSNSNDSDQMLLYLSGAPDQNTGLGMGASPRNAETEREQLSYSLNVNGEYSLFGRTHELTFGAVDHSEDNIAWSRARSNVAPVGNFNLWDGSYPQPDWGAQGVDVDVETDQFGLYGATRLSLTEQFKLILGGRVADWEQEGLYYGTPRSFGDTNVFIPYTGALYEINDQHTVYASYTEIFQPQNLQDRNGDFLDPIKGQSQELGLKSLFFDGALQTTVAVFDILQDDLGQPDGSFIVPGTINGQAYFASEGTESRGYELEAVGEILPGWNVSLSYTNFDAEDANGNEVNTDHPRKLFKLYTNYRFRGALENLTIAGGVNWQGKEYMDTSNLVTGDPERLEQDAFSLVSMMARYDLTSNLSAQVNVENLLDETYYSQIGFYNQLEYGQPRNITASVRYRF</sequence>
<dbReference type="FunFam" id="2.170.130.10:FF:000010">
    <property type="entry name" value="Ferripyoverdine receptor"/>
    <property type="match status" value="1"/>
</dbReference>
<reference evidence="20" key="1">
    <citation type="journal article" date="2014" name="Int. J. Syst. Evol. Microbiol.">
        <title>Complete genome sequence of Corynebacterium casei LMG S-19264T (=DSM 44701T), isolated from a smear-ripened cheese.</title>
        <authorList>
            <consortium name="US DOE Joint Genome Institute (JGI-PGF)"/>
            <person name="Walter F."/>
            <person name="Albersmeier A."/>
            <person name="Kalinowski J."/>
            <person name="Ruckert C."/>
        </authorList>
    </citation>
    <scope>NUCLEOTIDE SEQUENCE</scope>
    <source>
        <strain evidence="20">CGMCC 1.15425</strain>
    </source>
</reference>
<dbReference type="InterPro" id="IPR039426">
    <property type="entry name" value="TonB-dep_rcpt-like"/>
</dbReference>
<evidence type="ECO:0000256" key="10">
    <source>
        <dbReference type="ARBA" id="ARBA00023077"/>
    </source>
</evidence>
<dbReference type="GO" id="GO:0009279">
    <property type="term" value="C:cell outer membrane"/>
    <property type="evidence" value="ECO:0007669"/>
    <property type="project" value="UniProtKB-SubCell"/>
</dbReference>
<gene>
    <name evidence="20" type="primary">fauA</name>
    <name evidence="20" type="ORF">GCM10011403_23140</name>
</gene>
<evidence type="ECO:0000256" key="9">
    <source>
        <dbReference type="ARBA" id="ARBA00023065"/>
    </source>
</evidence>
<evidence type="ECO:0000256" key="14">
    <source>
        <dbReference type="PROSITE-ProRule" id="PRU01360"/>
    </source>
</evidence>
<feature type="domain" description="TonB-dependent receptor plug" evidence="19">
    <location>
        <begin position="66"/>
        <end position="166"/>
    </location>
</feature>
<dbReference type="PANTHER" id="PTHR32552:SF74">
    <property type="entry name" value="HYDROXAMATE SIDEROPHORE RECEPTOR FHUE"/>
    <property type="match status" value="1"/>
</dbReference>
<dbReference type="InterPro" id="IPR036942">
    <property type="entry name" value="Beta-barrel_TonB_sf"/>
</dbReference>
<evidence type="ECO:0000313" key="20">
    <source>
        <dbReference type="EMBL" id="GFZ79482.1"/>
    </source>
</evidence>
<feature type="signal peptide" evidence="17">
    <location>
        <begin position="1"/>
        <end position="32"/>
    </location>
</feature>
<accession>A0A916VK03</accession>
<keyword evidence="6 14" id="KW-0812">Transmembrane</keyword>
<keyword evidence="7 17" id="KW-0732">Signal</keyword>
<keyword evidence="10 16" id="KW-0798">TonB box</keyword>
<keyword evidence="11 14" id="KW-0472">Membrane</keyword>
<dbReference type="PANTHER" id="PTHR32552">
    <property type="entry name" value="FERRICHROME IRON RECEPTOR-RELATED"/>
    <property type="match status" value="1"/>
</dbReference>
<keyword evidence="9" id="KW-0406">Ion transport</keyword>
<evidence type="ECO:0000256" key="1">
    <source>
        <dbReference type="ARBA" id="ARBA00004571"/>
    </source>
</evidence>
<organism evidence="20 21">
    <name type="scientific">Pseudohongiella nitratireducens</name>
    <dbReference type="NCBI Taxonomy" id="1768907"/>
    <lineage>
        <taxon>Bacteria</taxon>
        <taxon>Pseudomonadati</taxon>
        <taxon>Pseudomonadota</taxon>
        <taxon>Gammaproteobacteria</taxon>
        <taxon>Pseudomonadales</taxon>
        <taxon>Pseudohongiellaceae</taxon>
        <taxon>Pseudohongiella</taxon>
    </lineage>
</organism>
<dbReference type="Gene3D" id="2.40.170.20">
    <property type="entry name" value="TonB-dependent receptor, beta-barrel domain"/>
    <property type="match status" value="1"/>
</dbReference>
<dbReference type="CDD" id="cd01347">
    <property type="entry name" value="ligand_gated_channel"/>
    <property type="match status" value="1"/>
</dbReference>
<evidence type="ECO:0000256" key="11">
    <source>
        <dbReference type="ARBA" id="ARBA00023136"/>
    </source>
</evidence>
<dbReference type="InterPro" id="IPR010105">
    <property type="entry name" value="TonB_sidphr_rcpt"/>
</dbReference>
<feature type="domain" description="TonB-dependent receptor-like beta-barrel" evidence="18">
    <location>
        <begin position="255"/>
        <end position="687"/>
    </location>
</feature>
<keyword evidence="4 14" id="KW-1134">Transmembrane beta strand</keyword>
<dbReference type="Pfam" id="PF00593">
    <property type="entry name" value="TonB_dep_Rec_b-barrel"/>
    <property type="match status" value="1"/>
</dbReference>
<dbReference type="InterPro" id="IPR012910">
    <property type="entry name" value="Plug_dom"/>
</dbReference>
<protein>
    <submittedName>
        <fullName evidence="20">TonB-dependent receptor</fullName>
    </submittedName>
</protein>
<dbReference type="Proteomes" id="UP000627715">
    <property type="component" value="Unassembled WGS sequence"/>
</dbReference>
<dbReference type="GO" id="GO:0015344">
    <property type="term" value="F:siderophore uptake transmembrane transporter activity"/>
    <property type="evidence" value="ECO:0007669"/>
    <property type="project" value="TreeGrafter"/>
</dbReference>
<feature type="short sequence motif" description="TonB C-terminal box" evidence="15">
    <location>
        <begin position="701"/>
        <end position="718"/>
    </location>
</feature>
<dbReference type="InterPro" id="IPR000531">
    <property type="entry name" value="Beta-barrel_TonB"/>
</dbReference>
<keyword evidence="5" id="KW-0410">Iron transport</keyword>
<evidence type="ECO:0000259" key="19">
    <source>
        <dbReference type="Pfam" id="PF07715"/>
    </source>
</evidence>
<proteinExistence type="inferred from homology"/>
<evidence type="ECO:0000256" key="8">
    <source>
        <dbReference type="ARBA" id="ARBA00023004"/>
    </source>
</evidence>
<evidence type="ECO:0000256" key="4">
    <source>
        <dbReference type="ARBA" id="ARBA00022452"/>
    </source>
</evidence>
<dbReference type="Gene3D" id="2.170.130.10">
    <property type="entry name" value="TonB-dependent receptor, plug domain"/>
    <property type="match status" value="1"/>
</dbReference>
<evidence type="ECO:0000256" key="2">
    <source>
        <dbReference type="ARBA" id="ARBA00009810"/>
    </source>
</evidence>
<feature type="chain" id="PRO_5037364028" evidence="17">
    <location>
        <begin position="33"/>
        <end position="718"/>
    </location>
</feature>
<comment type="subcellular location">
    <subcellularLocation>
        <location evidence="1 14">Cell outer membrane</location>
        <topology evidence="1 14">Multi-pass membrane protein</topology>
    </subcellularLocation>
</comment>
<evidence type="ECO:0000256" key="17">
    <source>
        <dbReference type="SAM" id="SignalP"/>
    </source>
</evidence>